<organism evidence="1 2">
    <name type="scientific">Mycobacterium ahvazicum</name>
    <dbReference type="NCBI Taxonomy" id="1964395"/>
    <lineage>
        <taxon>Bacteria</taxon>
        <taxon>Bacillati</taxon>
        <taxon>Actinomycetota</taxon>
        <taxon>Actinomycetes</taxon>
        <taxon>Mycobacteriales</taxon>
        <taxon>Mycobacteriaceae</taxon>
        <taxon>Mycobacterium</taxon>
        <taxon>Mycobacterium simiae complex</taxon>
    </lineage>
</organism>
<accession>A0A2K4YGK2</accession>
<keyword evidence="2" id="KW-1185">Reference proteome</keyword>
<evidence type="ECO:0000313" key="1">
    <source>
        <dbReference type="EMBL" id="SOX55926.1"/>
    </source>
</evidence>
<feature type="non-terminal residue" evidence="1">
    <location>
        <position position="1"/>
    </location>
</feature>
<dbReference type="Proteomes" id="UP000236318">
    <property type="component" value="Unassembled WGS sequence"/>
</dbReference>
<proteinExistence type="predicted"/>
<protein>
    <submittedName>
        <fullName evidence="1">Aliphatic sulfonate ABC transporter substrate-binding protein</fullName>
    </submittedName>
</protein>
<dbReference type="AlphaFoldDB" id="A0A2K4YGK2"/>
<name>A0A2K4YGK2_9MYCO</name>
<sequence>VGRLPVPLDDKVVAAEQRLADLFAASDQIPEAPDFGKWVDRRFNGVLAASGTQ</sequence>
<gene>
    <name evidence="1" type="ORF">MAAFP003_4622</name>
</gene>
<dbReference type="EMBL" id="FXEG02000005">
    <property type="protein sequence ID" value="SOX55926.1"/>
    <property type="molecule type" value="Genomic_DNA"/>
</dbReference>
<evidence type="ECO:0000313" key="2">
    <source>
        <dbReference type="Proteomes" id="UP000236318"/>
    </source>
</evidence>
<reference evidence="1" key="1">
    <citation type="submission" date="2018-01" db="EMBL/GenBank/DDBJ databases">
        <authorList>
            <consortium name="Urmite Genomes"/>
        </authorList>
    </citation>
    <scope>NUCLEOTIDE SEQUENCE [LARGE SCALE GENOMIC DNA]</scope>
    <source>
        <strain evidence="1">AFP003</strain>
    </source>
</reference>
<dbReference type="Gene3D" id="3.40.190.10">
    <property type="entry name" value="Periplasmic binding protein-like II"/>
    <property type="match status" value="1"/>
</dbReference>
<comment type="caution">
    <text evidence="1">The sequence shown here is derived from an EMBL/GenBank/DDBJ whole genome shotgun (WGS) entry which is preliminary data.</text>
</comment>